<dbReference type="InterPro" id="IPR050166">
    <property type="entry name" value="ABC_transporter_ATP-bind"/>
</dbReference>
<evidence type="ECO:0000313" key="6">
    <source>
        <dbReference type="EMBL" id="KUF09881.1"/>
    </source>
</evidence>
<comment type="caution">
    <text evidence="6">The sequence shown here is derived from an EMBL/GenBank/DDBJ whole genome shotgun (WGS) entry which is preliminary data.</text>
</comment>
<sequence length="248" mass="26158">MSAAPALEVTGRAEIAGRTLFEDLSLQVPAGRWTCLLGPSGIGKSTLLRLLAGLAGPVTFTGRCGAADGTPLQGRVALMAQDDLLLPWLDVAGNATLGARLRGRRADPARLDHVLAQVGLADLATRRPAELSGGQRQRAALARTLMEDRAVVLLDEPFSALDARSRARMQELTADSLQGRTVLLVTHDPAEAARLGHRIVVMTERGLHDLAPPPGPVPRPAGDAATLRLQAELLEILRRDAPTARAAG</sequence>
<comment type="similarity">
    <text evidence="1">Belongs to the ABC transporter superfamily.</text>
</comment>
<feature type="domain" description="ABC transporter" evidence="5">
    <location>
        <begin position="4"/>
        <end position="229"/>
    </location>
</feature>
<proteinExistence type="inferred from homology"/>
<dbReference type="InterPro" id="IPR003593">
    <property type="entry name" value="AAA+_ATPase"/>
</dbReference>
<dbReference type="InterPro" id="IPR017871">
    <property type="entry name" value="ABC_transporter-like_CS"/>
</dbReference>
<evidence type="ECO:0000313" key="7">
    <source>
        <dbReference type="Proteomes" id="UP000054396"/>
    </source>
</evidence>
<organism evidence="6 7">
    <name type="scientific">Pseudoponticoccus marisrubri</name>
    <dbReference type="NCBI Taxonomy" id="1685382"/>
    <lineage>
        <taxon>Bacteria</taxon>
        <taxon>Pseudomonadati</taxon>
        <taxon>Pseudomonadota</taxon>
        <taxon>Alphaproteobacteria</taxon>
        <taxon>Rhodobacterales</taxon>
        <taxon>Roseobacteraceae</taxon>
        <taxon>Pseudoponticoccus</taxon>
    </lineage>
</organism>
<evidence type="ECO:0000256" key="1">
    <source>
        <dbReference type="ARBA" id="ARBA00005417"/>
    </source>
</evidence>
<dbReference type="AlphaFoldDB" id="A0A0W7WH30"/>
<keyword evidence="2" id="KW-0813">Transport</keyword>
<keyword evidence="7" id="KW-1185">Reference proteome</keyword>
<gene>
    <name evidence="6" type="ORF">AVJ23_15690</name>
</gene>
<dbReference type="InterPro" id="IPR027417">
    <property type="entry name" value="P-loop_NTPase"/>
</dbReference>
<dbReference type="SUPFAM" id="SSF52540">
    <property type="entry name" value="P-loop containing nucleoside triphosphate hydrolases"/>
    <property type="match status" value="1"/>
</dbReference>
<dbReference type="PANTHER" id="PTHR42788">
    <property type="entry name" value="TAURINE IMPORT ATP-BINDING PROTEIN-RELATED"/>
    <property type="match status" value="1"/>
</dbReference>
<dbReference type="PROSITE" id="PS00211">
    <property type="entry name" value="ABC_TRANSPORTER_1"/>
    <property type="match status" value="1"/>
</dbReference>
<evidence type="ECO:0000256" key="3">
    <source>
        <dbReference type="ARBA" id="ARBA00022741"/>
    </source>
</evidence>
<evidence type="ECO:0000256" key="2">
    <source>
        <dbReference type="ARBA" id="ARBA00022448"/>
    </source>
</evidence>
<reference evidence="6 7" key="1">
    <citation type="submission" date="2015-12" db="EMBL/GenBank/DDBJ databases">
        <authorList>
            <person name="Shamseldin A."/>
            <person name="Moawad H."/>
            <person name="Abd El-Rahim W.M."/>
            <person name="Sadowsky M.J."/>
        </authorList>
    </citation>
    <scope>NUCLEOTIDE SEQUENCE [LARGE SCALE GENOMIC DNA]</scope>
    <source>
        <strain evidence="6 7">SJ5A-1</strain>
    </source>
</reference>
<dbReference type="GO" id="GO:0005524">
    <property type="term" value="F:ATP binding"/>
    <property type="evidence" value="ECO:0007669"/>
    <property type="project" value="UniProtKB-KW"/>
</dbReference>
<dbReference type="STRING" id="1685382.AVJ23_15690"/>
<dbReference type="GO" id="GO:0016887">
    <property type="term" value="F:ATP hydrolysis activity"/>
    <property type="evidence" value="ECO:0007669"/>
    <property type="project" value="InterPro"/>
</dbReference>
<dbReference type="Proteomes" id="UP000054396">
    <property type="component" value="Unassembled WGS sequence"/>
</dbReference>
<dbReference type="InterPro" id="IPR003439">
    <property type="entry name" value="ABC_transporter-like_ATP-bd"/>
</dbReference>
<dbReference type="SMART" id="SM00382">
    <property type="entry name" value="AAA"/>
    <property type="match status" value="1"/>
</dbReference>
<dbReference type="OrthoDB" id="9802264at2"/>
<dbReference type="EMBL" id="LPXO01000010">
    <property type="protein sequence ID" value="KUF09881.1"/>
    <property type="molecule type" value="Genomic_DNA"/>
</dbReference>
<dbReference type="Gene3D" id="3.40.50.300">
    <property type="entry name" value="P-loop containing nucleotide triphosphate hydrolases"/>
    <property type="match status" value="1"/>
</dbReference>
<evidence type="ECO:0000256" key="4">
    <source>
        <dbReference type="ARBA" id="ARBA00022840"/>
    </source>
</evidence>
<dbReference type="RefSeq" id="WP_058863156.1">
    <property type="nucleotide sequence ID" value="NZ_LPXO01000010.1"/>
</dbReference>
<dbReference type="Pfam" id="PF00005">
    <property type="entry name" value="ABC_tran"/>
    <property type="match status" value="1"/>
</dbReference>
<dbReference type="PANTHER" id="PTHR42788:SF19">
    <property type="entry name" value="ALIPHATIC SULFONATES IMPORT ATP-BINDING PROTEIN SSUB 2"/>
    <property type="match status" value="1"/>
</dbReference>
<keyword evidence="4 6" id="KW-0067">ATP-binding</keyword>
<accession>A0A0W7WH30</accession>
<protein>
    <submittedName>
        <fullName evidence="6">ABC transporter ATP-binding protein</fullName>
    </submittedName>
</protein>
<evidence type="ECO:0000259" key="5">
    <source>
        <dbReference type="PROSITE" id="PS50893"/>
    </source>
</evidence>
<keyword evidence="3" id="KW-0547">Nucleotide-binding</keyword>
<dbReference type="PROSITE" id="PS50893">
    <property type="entry name" value="ABC_TRANSPORTER_2"/>
    <property type="match status" value="1"/>
</dbReference>
<name>A0A0W7WH30_9RHOB</name>